<dbReference type="InterPro" id="IPR043502">
    <property type="entry name" value="DNA/RNA_pol_sf"/>
</dbReference>
<comment type="caution">
    <text evidence="1">The sequence shown here is derived from an EMBL/GenBank/DDBJ whole genome shotgun (WGS) entry which is preliminary data.</text>
</comment>
<dbReference type="InterPro" id="IPR012337">
    <property type="entry name" value="RNaseH-like_sf"/>
</dbReference>
<dbReference type="Gene3D" id="3.30.70.270">
    <property type="match status" value="1"/>
</dbReference>
<sequence>MPGIRPVLFVEALLHILRRRGFPKEIQTEEGTLFISILTTELLQKLGTYSPLRVPFRLKNAFYCLCRLLNELTQGHEKFDLSYLDNVVIFSKDWDFPIDHMDGILD</sequence>
<dbReference type="EMBL" id="BMAU01021004">
    <property type="protein sequence ID" value="GFX86237.1"/>
    <property type="molecule type" value="Genomic_DNA"/>
</dbReference>
<accession>A0A8X6UW18</accession>
<name>A0A8X6UW18_TRICX</name>
<keyword evidence="2" id="KW-1185">Reference proteome</keyword>
<dbReference type="Gene3D" id="3.10.10.10">
    <property type="entry name" value="HIV Type 1 Reverse Transcriptase, subunit A, domain 1"/>
    <property type="match status" value="1"/>
</dbReference>
<dbReference type="GO" id="GO:0071897">
    <property type="term" value="P:DNA biosynthetic process"/>
    <property type="evidence" value="ECO:0007669"/>
    <property type="project" value="UniProtKB-ARBA"/>
</dbReference>
<dbReference type="InterPro" id="IPR043128">
    <property type="entry name" value="Rev_trsase/Diguanyl_cyclase"/>
</dbReference>
<organism evidence="1 2">
    <name type="scientific">Trichonephila clavipes</name>
    <name type="common">Golden silk orbweaver</name>
    <name type="synonym">Nephila clavipes</name>
    <dbReference type="NCBI Taxonomy" id="2585209"/>
    <lineage>
        <taxon>Eukaryota</taxon>
        <taxon>Metazoa</taxon>
        <taxon>Ecdysozoa</taxon>
        <taxon>Arthropoda</taxon>
        <taxon>Chelicerata</taxon>
        <taxon>Arachnida</taxon>
        <taxon>Araneae</taxon>
        <taxon>Araneomorphae</taxon>
        <taxon>Entelegynae</taxon>
        <taxon>Araneoidea</taxon>
        <taxon>Nephilidae</taxon>
        <taxon>Trichonephila</taxon>
    </lineage>
</organism>
<evidence type="ECO:0000313" key="1">
    <source>
        <dbReference type="EMBL" id="GFX86237.1"/>
    </source>
</evidence>
<protein>
    <recommendedName>
        <fullName evidence="3">Reverse transcriptase domain-containing protein</fullName>
    </recommendedName>
</protein>
<reference evidence="1" key="1">
    <citation type="submission" date="2020-08" db="EMBL/GenBank/DDBJ databases">
        <title>Multicomponent nature underlies the extraordinary mechanical properties of spider dragline silk.</title>
        <authorList>
            <person name="Kono N."/>
            <person name="Nakamura H."/>
            <person name="Mori M."/>
            <person name="Yoshida Y."/>
            <person name="Ohtoshi R."/>
            <person name="Malay A.D."/>
            <person name="Moran D.A.P."/>
            <person name="Tomita M."/>
            <person name="Numata K."/>
            <person name="Arakawa K."/>
        </authorList>
    </citation>
    <scope>NUCLEOTIDE SEQUENCE</scope>
</reference>
<evidence type="ECO:0008006" key="3">
    <source>
        <dbReference type="Google" id="ProtNLM"/>
    </source>
</evidence>
<dbReference type="GO" id="GO:0042575">
    <property type="term" value="C:DNA polymerase complex"/>
    <property type="evidence" value="ECO:0007669"/>
    <property type="project" value="UniProtKB-ARBA"/>
</dbReference>
<gene>
    <name evidence="1" type="ORF">TNCV_2561191</name>
</gene>
<proteinExistence type="predicted"/>
<dbReference type="SUPFAM" id="SSF56672">
    <property type="entry name" value="DNA/RNA polymerases"/>
    <property type="match status" value="1"/>
</dbReference>
<dbReference type="SUPFAM" id="SSF53098">
    <property type="entry name" value="Ribonuclease H-like"/>
    <property type="match status" value="1"/>
</dbReference>
<dbReference type="Proteomes" id="UP000887159">
    <property type="component" value="Unassembled WGS sequence"/>
</dbReference>
<dbReference type="AlphaFoldDB" id="A0A8X6UW18"/>
<evidence type="ECO:0000313" key="2">
    <source>
        <dbReference type="Proteomes" id="UP000887159"/>
    </source>
</evidence>